<dbReference type="SUPFAM" id="SSF49354">
    <property type="entry name" value="PapD-like"/>
    <property type="match status" value="1"/>
</dbReference>
<dbReference type="STRING" id="88036.D8SK45"/>
<sequence>MPSELLSFQPTELKFPFELKKQIACPLELKNNTDEYVAFKVKTTSPKKYSVRPNAGFVPPHGSVDIIITMQAQRDYPPDLQQCKDKFLVQSVRAPEGAQFQEVSQELFNKENGAEVFENKLKVVYVSPPQPPSPVPESAEETVSPSKADNGDWIFSLRDGPKTAGELESKIAEARASLTTLSNERDLAKHQTRELEQELANAKVSSNHTTTSRGHGYSLFFVFFVGILGVLVGYFLRH</sequence>
<gene>
    <name evidence="10" type="ORF">SELMODRAFT_271653</name>
    <name evidence="9" type="ORF">SELMODRAFT_272137</name>
</gene>
<keyword evidence="5 7" id="KW-0472">Membrane</keyword>
<dbReference type="Gramene" id="EFJ08421">
    <property type="protein sequence ID" value="EFJ08421"/>
    <property type="gene ID" value="SELMODRAFT_272137"/>
</dbReference>
<organism evidence="11">
    <name type="scientific">Selaginella moellendorffii</name>
    <name type="common">Spikemoss</name>
    <dbReference type="NCBI Taxonomy" id="88036"/>
    <lineage>
        <taxon>Eukaryota</taxon>
        <taxon>Viridiplantae</taxon>
        <taxon>Streptophyta</taxon>
        <taxon>Embryophyta</taxon>
        <taxon>Tracheophyta</taxon>
        <taxon>Lycopodiopsida</taxon>
        <taxon>Selaginellales</taxon>
        <taxon>Selaginellaceae</taxon>
        <taxon>Selaginella</taxon>
    </lineage>
</organism>
<dbReference type="FunFam" id="2.60.40.10:FF:000813">
    <property type="entry name" value="Vesicle-associated protein 1-1"/>
    <property type="match status" value="1"/>
</dbReference>
<evidence type="ECO:0000256" key="3">
    <source>
        <dbReference type="ARBA" id="ARBA00022692"/>
    </source>
</evidence>
<dbReference type="eggNOG" id="KOG0439">
    <property type="taxonomic scope" value="Eukaryota"/>
</dbReference>
<dbReference type="GO" id="GO:0005789">
    <property type="term" value="C:endoplasmic reticulum membrane"/>
    <property type="evidence" value="ECO:0000318"/>
    <property type="project" value="GO_Central"/>
</dbReference>
<dbReference type="HOGENOM" id="CLU_036554_1_2_1"/>
<evidence type="ECO:0000256" key="2">
    <source>
        <dbReference type="ARBA" id="ARBA00008932"/>
    </source>
</evidence>
<name>D8SK45_SELML</name>
<evidence type="ECO:0000256" key="1">
    <source>
        <dbReference type="ARBA" id="ARBA00004211"/>
    </source>
</evidence>
<dbReference type="KEGG" id="smo:SELMODRAFT_271653"/>
<dbReference type="GO" id="GO:0061817">
    <property type="term" value="P:endoplasmic reticulum-plasma membrane tethering"/>
    <property type="evidence" value="ECO:0000318"/>
    <property type="project" value="GO_Central"/>
</dbReference>
<comment type="subcellular location">
    <subcellularLocation>
        <location evidence="1">Membrane</location>
        <topology evidence="1">Single-pass type IV membrane protein</topology>
    </subcellularLocation>
</comment>
<dbReference type="PIRSF" id="PIRSF019693">
    <property type="entry name" value="VAMP-associated"/>
    <property type="match status" value="1"/>
</dbReference>
<proteinExistence type="inferred from homology"/>
<dbReference type="InterPro" id="IPR008962">
    <property type="entry name" value="PapD-like_sf"/>
</dbReference>
<dbReference type="Pfam" id="PF00635">
    <property type="entry name" value="Motile_Sperm"/>
    <property type="match status" value="1"/>
</dbReference>
<dbReference type="GO" id="GO:0090158">
    <property type="term" value="P:endoplasmic reticulum membrane organization"/>
    <property type="evidence" value="ECO:0000318"/>
    <property type="project" value="GO_Central"/>
</dbReference>
<reference evidence="10 11" key="1">
    <citation type="journal article" date="2011" name="Science">
        <title>The Selaginella genome identifies genetic changes associated with the evolution of vascular plants.</title>
        <authorList>
            <person name="Banks J.A."/>
            <person name="Nishiyama T."/>
            <person name="Hasebe M."/>
            <person name="Bowman J.L."/>
            <person name="Gribskov M."/>
            <person name="dePamphilis C."/>
            <person name="Albert V.A."/>
            <person name="Aono N."/>
            <person name="Aoyama T."/>
            <person name="Ambrose B.A."/>
            <person name="Ashton N.W."/>
            <person name="Axtell M.J."/>
            <person name="Barker E."/>
            <person name="Barker M.S."/>
            <person name="Bennetzen J.L."/>
            <person name="Bonawitz N.D."/>
            <person name="Chapple C."/>
            <person name="Cheng C."/>
            <person name="Correa L.G."/>
            <person name="Dacre M."/>
            <person name="DeBarry J."/>
            <person name="Dreyer I."/>
            <person name="Elias M."/>
            <person name="Engstrom E.M."/>
            <person name="Estelle M."/>
            <person name="Feng L."/>
            <person name="Finet C."/>
            <person name="Floyd S.K."/>
            <person name="Frommer W.B."/>
            <person name="Fujita T."/>
            <person name="Gramzow L."/>
            <person name="Gutensohn M."/>
            <person name="Harholt J."/>
            <person name="Hattori M."/>
            <person name="Heyl A."/>
            <person name="Hirai T."/>
            <person name="Hiwatashi Y."/>
            <person name="Ishikawa M."/>
            <person name="Iwata M."/>
            <person name="Karol K.G."/>
            <person name="Koehler B."/>
            <person name="Kolukisaoglu U."/>
            <person name="Kubo M."/>
            <person name="Kurata T."/>
            <person name="Lalonde S."/>
            <person name="Li K."/>
            <person name="Li Y."/>
            <person name="Litt A."/>
            <person name="Lyons E."/>
            <person name="Manning G."/>
            <person name="Maruyama T."/>
            <person name="Michael T.P."/>
            <person name="Mikami K."/>
            <person name="Miyazaki S."/>
            <person name="Morinaga S."/>
            <person name="Murata T."/>
            <person name="Mueller-Roeber B."/>
            <person name="Nelson D.R."/>
            <person name="Obara M."/>
            <person name="Oguri Y."/>
            <person name="Olmstead R.G."/>
            <person name="Onodera N."/>
            <person name="Petersen B.L."/>
            <person name="Pils B."/>
            <person name="Prigge M."/>
            <person name="Rensing S.A."/>
            <person name="Riano-Pachon D.M."/>
            <person name="Roberts A.W."/>
            <person name="Sato Y."/>
            <person name="Scheller H.V."/>
            <person name="Schulz B."/>
            <person name="Schulz C."/>
            <person name="Shakirov E.V."/>
            <person name="Shibagaki N."/>
            <person name="Shinohara N."/>
            <person name="Shippen D.E."/>
            <person name="Soerensen I."/>
            <person name="Sotooka R."/>
            <person name="Sugimoto N."/>
            <person name="Sugita M."/>
            <person name="Sumikawa N."/>
            <person name="Tanurdzic M."/>
            <person name="Theissen G."/>
            <person name="Ulvskov P."/>
            <person name="Wakazuki S."/>
            <person name="Weng J.K."/>
            <person name="Willats W.W."/>
            <person name="Wipf D."/>
            <person name="Wolf P.G."/>
            <person name="Yang L."/>
            <person name="Zimmer A.D."/>
            <person name="Zhu Q."/>
            <person name="Mitros T."/>
            <person name="Hellsten U."/>
            <person name="Loque D."/>
            <person name="Otillar R."/>
            <person name="Salamov A."/>
            <person name="Schmutz J."/>
            <person name="Shapiro H."/>
            <person name="Lindquist E."/>
            <person name="Lucas S."/>
            <person name="Rokhsar D."/>
            <person name="Grigoriev I.V."/>
        </authorList>
    </citation>
    <scope>NUCLEOTIDE SEQUENCE [LARGE SCALE GENOMIC DNA]</scope>
</reference>
<comment type="similarity">
    <text evidence="2">Belongs to the VAMP-associated protein (VAP) (TC 9.B.17) family.</text>
</comment>
<dbReference type="InterPro" id="IPR000535">
    <property type="entry name" value="MSP_dom"/>
</dbReference>
<dbReference type="InterPro" id="IPR016763">
    <property type="entry name" value="VAP"/>
</dbReference>
<dbReference type="KEGG" id="smo:SELMODRAFT_272137"/>
<keyword evidence="11" id="KW-1185">Reference proteome</keyword>
<dbReference type="GO" id="GO:0043495">
    <property type="term" value="F:protein-membrane adaptor activity"/>
    <property type="evidence" value="ECO:0000318"/>
    <property type="project" value="GO_Central"/>
</dbReference>
<evidence type="ECO:0000313" key="11">
    <source>
        <dbReference type="Proteomes" id="UP000001514"/>
    </source>
</evidence>
<evidence type="ECO:0000313" key="9">
    <source>
        <dbReference type="EMBL" id="EFJ08421.1"/>
    </source>
</evidence>
<feature type="coiled-coil region" evidence="6">
    <location>
        <begin position="164"/>
        <end position="205"/>
    </location>
</feature>
<evidence type="ECO:0000256" key="4">
    <source>
        <dbReference type="ARBA" id="ARBA00022989"/>
    </source>
</evidence>
<evidence type="ECO:0000256" key="5">
    <source>
        <dbReference type="ARBA" id="ARBA00023136"/>
    </source>
</evidence>
<dbReference type="InParanoid" id="D8SK45"/>
<dbReference type="PANTHER" id="PTHR10809">
    <property type="entry name" value="VESICLE-ASSOCIATED MEMBRANE PROTEIN-ASSOCIATED PROTEIN"/>
    <property type="match status" value="1"/>
</dbReference>
<evidence type="ECO:0000259" key="8">
    <source>
        <dbReference type="PROSITE" id="PS50202"/>
    </source>
</evidence>
<evidence type="ECO:0000256" key="7">
    <source>
        <dbReference type="SAM" id="Phobius"/>
    </source>
</evidence>
<dbReference type="Proteomes" id="UP000001514">
    <property type="component" value="Unassembled WGS sequence"/>
</dbReference>
<keyword evidence="4 7" id="KW-1133">Transmembrane helix</keyword>
<dbReference type="PROSITE" id="PS50202">
    <property type="entry name" value="MSP"/>
    <property type="match status" value="1"/>
</dbReference>
<dbReference type="Gene3D" id="2.60.40.10">
    <property type="entry name" value="Immunoglobulins"/>
    <property type="match status" value="1"/>
</dbReference>
<evidence type="ECO:0000313" key="10">
    <source>
        <dbReference type="EMBL" id="EFJ15162.1"/>
    </source>
</evidence>
<dbReference type="InterPro" id="IPR013783">
    <property type="entry name" value="Ig-like_fold"/>
</dbReference>
<keyword evidence="6" id="KW-0175">Coiled coil</keyword>
<dbReference type="EMBL" id="GL377624">
    <property type="protein sequence ID" value="EFJ15162.1"/>
    <property type="molecule type" value="Genomic_DNA"/>
</dbReference>
<dbReference type="OMA" id="MNIEPRE"/>
<dbReference type="EMBL" id="GL377674">
    <property type="protein sequence ID" value="EFJ08421.1"/>
    <property type="molecule type" value="Genomic_DNA"/>
</dbReference>
<accession>D8SK45</accession>
<dbReference type="PANTHER" id="PTHR10809:SF6">
    <property type="entry name" value="AT11025P-RELATED"/>
    <property type="match status" value="1"/>
</dbReference>
<dbReference type="GO" id="GO:0005886">
    <property type="term" value="C:plasma membrane"/>
    <property type="evidence" value="ECO:0000318"/>
    <property type="project" value="GO_Central"/>
</dbReference>
<keyword evidence="3 7" id="KW-0812">Transmembrane</keyword>
<protein>
    <recommendedName>
        <fullName evidence="8">MSP domain-containing protein</fullName>
    </recommendedName>
</protein>
<feature type="transmembrane region" description="Helical" evidence="7">
    <location>
        <begin position="216"/>
        <end position="236"/>
    </location>
</feature>
<dbReference type="OrthoDB" id="264603at2759"/>
<feature type="domain" description="MSP" evidence="8">
    <location>
        <begin position="5"/>
        <end position="126"/>
    </location>
</feature>
<dbReference type="Gramene" id="EFJ15162">
    <property type="protein sequence ID" value="EFJ15162"/>
    <property type="gene ID" value="SELMODRAFT_271653"/>
</dbReference>
<dbReference type="AlphaFoldDB" id="D8SK45"/>
<evidence type="ECO:0000256" key="6">
    <source>
        <dbReference type="SAM" id="Coils"/>
    </source>
</evidence>